<dbReference type="AlphaFoldDB" id="A0A179D1E7"/>
<dbReference type="InterPro" id="IPR001173">
    <property type="entry name" value="Glyco_trans_2-like"/>
</dbReference>
<dbReference type="EMBL" id="LWLG01000022">
    <property type="protein sequence ID" value="OAQ19870.1"/>
    <property type="molecule type" value="Genomic_DNA"/>
</dbReference>
<sequence>MIQGHFDRVDGLYVHGWAFNPENPEERVEVVVLVDGKPVAEGVADQFREDLKEAGIGDGGYAFVIKLPNEIADGKEHEIRVVVKNTGNDLENSPQIVIFQQLEDSYIGHLDSVDGLLVTGWTYNKANPEERVEVVVLVDGKPVAEGVADQYREDLKQDGIGDGKHAFKIKLPDELADGEVHEIKVVVNSYPNFKVELAEKKYICIKSDIIFDEEFYLEQARRKDILVNETPILHYLKNGWKLGLDPHPLFDTWYYYEVNNPSREVCPLVSYLLDRKFFQCSPFVDEAYLNHMLHINKISPDKTLRNLAFAIKQGLPPSFLHPHIFDPVISFLRMNLSLAIDYTDILDVIKTKPSIEDLIVLLRFLRSQRIYNFSDDESPIISVVILNYKKPIMTILSALSVLIALKDVPHEIIIVDNESDRFFTEILYRYLQKQKNVKIIASKNNLFFGEGNNIAIDRVQGRYVLFLNNDAFIGPNIKYLLDILEEKEDIGAASPIIINQDFRISEVGGIVSPLGDVLQIGKFMNFEKTLWNSLNNMAFIEVDYASAACLMVRAEILKKYGGFDYIYEPFYYEDTDLCLRIKCLGYKIVCIPKAISLHIENFTTKEFLKDKWGTVVQNSKEKFFNRWVFKNKEYKPVEIKYSQRKKRKTIALYTPFPITIGGGENYFLSMGAALSKIANIVFITEEYTSRTRISFVCRDLGIEQFEFEVMKRNEVGKYYFDLAIVMGNEIVPSWIPPAQKIIYLCQFPFPLYHVKYHDFSSYDKIDLYIAYSFFVKENIQKEIEKYSLPEKPIEVIYPPSNLPNYTVDEILEKKLRNKNKKMFISIGRFQSHGHNKRQDVIAKILSEASTKLPIEGYIFGGLRESPEDKEFFQKVRSYQNKGVLLVKANVDRDTIESHLLRSHFYIHATGLGINPGVEPYKCEHFGITLVEAMAYGCIPLAYKCGGPKEILESHNVGYVFSSEDELKNLVFDLIEMDIESEEYWITVEKCMKVAENFSRENFYKKVSNIIEKLMSTSNFNGLL</sequence>
<keyword evidence="7" id="KW-1185">Reference proteome</keyword>
<evidence type="ECO:0000256" key="1">
    <source>
        <dbReference type="ARBA" id="ARBA00006739"/>
    </source>
</evidence>
<evidence type="ECO:0000313" key="7">
    <source>
        <dbReference type="Proteomes" id="UP000078390"/>
    </source>
</evidence>
<protein>
    <recommendedName>
        <fullName evidence="8">Glycosyltransferase</fullName>
    </recommendedName>
</protein>
<dbReference type="SUPFAM" id="SSF53448">
    <property type="entry name" value="Nucleotide-diphospho-sugar transferases"/>
    <property type="match status" value="1"/>
</dbReference>
<dbReference type="GO" id="GO:0016757">
    <property type="term" value="F:glycosyltransferase activity"/>
    <property type="evidence" value="ECO:0007669"/>
    <property type="project" value="UniProtKB-KW"/>
</dbReference>
<keyword evidence="3" id="KW-0808">Transferase</keyword>
<feature type="domain" description="Glycosyl transferase family 1" evidence="4">
    <location>
        <begin position="808"/>
        <end position="984"/>
    </location>
</feature>
<dbReference type="CDD" id="cd04186">
    <property type="entry name" value="GT_2_like_c"/>
    <property type="match status" value="1"/>
</dbReference>
<proteinExistence type="inferred from homology"/>
<reference evidence="6 7" key="1">
    <citation type="submission" date="2016-04" db="EMBL/GenBank/DDBJ databases">
        <title>Genome analysis of Thermosulfurimonas dismutans, the first thermophilic sulfur-disproportionating bacterium of the phylum Thermodesulfobacteria.</title>
        <authorList>
            <person name="Mardanov A.V."/>
            <person name="Beletsky A.V."/>
            <person name="Kadnikov V.V."/>
            <person name="Slobodkin A.I."/>
            <person name="Ravin N.V."/>
        </authorList>
    </citation>
    <scope>NUCLEOTIDE SEQUENCE [LARGE SCALE GENOMIC DNA]</scope>
    <source>
        <strain evidence="6 7">S95</strain>
    </source>
</reference>
<dbReference type="RefSeq" id="WP_068671780.1">
    <property type="nucleotide sequence ID" value="NZ_LWLG01000022.1"/>
</dbReference>
<evidence type="ECO:0000313" key="6">
    <source>
        <dbReference type="EMBL" id="OAQ19870.1"/>
    </source>
</evidence>
<dbReference type="Gene3D" id="3.40.50.2000">
    <property type="entry name" value="Glycogen Phosphorylase B"/>
    <property type="match status" value="1"/>
</dbReference>
<dbReference type="PANTHER" id="PTHR43179">
    <property type="entry name" value="RHAMNOSYLTRANSFERASE WBBL"/>
    <property type="match status" value="1"/>
</dbReference>
<dbReference type="Pfam" id="PF00534">
    <property type="entry name" value="Glycos_transf_1"/>
    <property type="match status" value="1"/>
</dbReference>
<dbReference type="InterPro" id="IPR029044">
    <property type="entry name" value="Nucleotide-diphossugar_trans"/>
</dbReference>
<name>A0A179D1E7_9BACT</name>
<keyword evidence="2" id="KW-0328">Glycosyltransferase</keyword>
<dbReference type="STRING" id="999894.TDIS_2050"/>
<evidence type="ECO:0000256" key="2">
    <source>
        <dbReference type="ARBA" id="ARBA00022676"/>
    </source>
</evidence>
<dbReference type="PANTHER" id="PTHR43179:SF12">
    <property type="entry name" value="GALACTOFURANOSYLTRANSFERASE GLFT2"/>
    <property type="match status" value="1"/>
</dbReference>
<dbReference type="Gene3D" id="3.90.550.10">
    <property type="entry name" value="Spore Coat Polysaccharide Biosynthesis Protein SpsA, Chain A"/>
    <property type="match status" value="1"/>
</dbReference>
<evidence type="ECO:0000259" key="4">
    <source>
        <dbReference type="Pfam" id="PF00534"/>
    </source>
</evidence>
<dbReference type="OrthoDB" id="9783791at2"/>
<dbReference type="SUPFAM" id="SSF53756">
    <property type="entry name" value="UDP-Glycosyltransferase/glycogen phosphorylase"/>
    <property type="match status" value="1"/>
</dbReference>
<organism evidence="6 7">
    <name type="scientific">Thermosulfurimonas dismutans</name>
    <dbReference type="NCBI Taxonomy" id="999894"/>
    <lineage>
        <taxon>Bacteria</taxon>
        <taxon>Pseudomonadati</taxon>
        <taxon>Thermodesulfobacteriota</taxon>
        <taxon>Thermodesulfobacteria</taxon>
        <taxon>Thermodesulfobacteriales</taxon>
        <taxon>Thermodesulfobacteriaceae</taxon>
        <taxon>Thermosulfurimonas</taxon>
    </lineage>
</organism>
<gene>
    <name evidence="6" type="ORF">TDIS_2050</name>
</gene>
<dbReference type="PATRIC" id="fig|999894.6.peg.2048"/>
<dbReference type="Pfam" id="PF00535">
    <property type="entry name" value="Glycos_transf_2"/>
    <property type="match status" value="1"/>
</dbReference>
<dbReference type="Proteomes" id="UP000078390">
    <property type="component" value="Unassembled WGS sequence"/>
</dbReference>
<feature type="domain" description="Glycosyltransferase 2-like" evidence="5">
    <location>
        <begin position="382"/>
        <end position="560"/>
    </location>
</feature>
<evidence type="ECO:0000256" key="3">
    <source>
        <dbReference type="ARBA" id="ARBA00022679"/>
    </source>
</evidence>
<accession>A0A179D1E7</accession>
<dbReference type="InterPro" id="IPR001296">
    <property type="entry name" value="Glyco_trans_1"/>
</dbReference>
<comment type="caution">
    <text evidence="6">The sequence shown here is derived from an EMBL/GenBank/DDBJ whole genome shotgun (WGS) entry which is preliminary data.</text>
</comment>
<comment type="similarity">
    <text evidence="1">Belongs to the glycosyltransferase 2 family.</text>
</comment>
<evidence type="ECO:0008006" key="8">
    <source>
        <dbReference type="Google" id="ProtNLM"/>
    </source>
</evidence>
<evidence type="ECO:0000259" key="5">
    <source>
        <dbReference type="Pfam" id="PF00535"/>
    </source>
</evidence>